<sequence>MENRFNPLDPLGILGAVKHDVDRIGSSVISLPLPGPPGMARRTEEERAARHGGPPPERGTGFARLLDPLGLFSGGSNPQKGIGNPIPAEFNGKLVDMKGKARERLIAVGYSASIVDKALNWYEEWVMGMARRLAPGDTALQRQVVQAAYAEVEPKAERWIRGIQDAFGVPATV</sequence>
<dbReference type="AlphaFoldDB" id="X1HFU7"/>
<reference evidence="2" key="1">
    <citation type="journal article" date="2014" name="Front. Microbiol.">
        <title>High frequency of phylogenetically diverse reductive dehalogenase-homologous genes in deep subseafloor sedimentary metagenomes.</title>
        <authorList>
            <person name="Kawai M."/>
            <person name="Futagami T."/>
            <person name="Toyoda A."/>
            <person name="Takaki Y."/>
            <person name="Nishi S."/>
            <person name="Hori S."/>
            <person name="Arai W."/>
            <person name="Tsubouchi T."/>
            <person name="Morono Y."/>
            <person name="Uchiyama I."/>
            <person name="Ito T."/>
            <person name="Fujiyama A."/>
            <person name="Inagaki F."/>
            <person name="Takami H."/>
        </authorList>
    </citation>
    <scope>NUCLEOTIDE SEQUENCE</scope>
    <source>
        <strain evidence="2">Expedition CK06-06</strain>
    </source>
</reference>
<name>X1HFU7_9ZZZZ</name>
<evidence type="ECO:0000256" key="1">
    <source>
        <dbReference type="SAM" id="MobiDB-lite"/>
    </source>
</evidence>
<accession>X1HFU7</accession>
<comment type="caution">
    <text evidence="2">The sequence shown here is derived from an EMBL/GenBank/DDBJ whole genome shotgun (WGS) entry which is preliminary data.</text>
</comment>
<evidence type="ECO:0000313" key="2">
    <source>
        <dbReference type="EMBL" id="GAH55930.1"/>
    </source>
</evidence>
<dbReference type="EMBL" id="BARU01018393">
    <property type="protein sequence ID" value="GAH55930.1"/>
    <property type="molecule type" value="Genomic_DNA"/>
</dbReference>
<protein>
    <submittedName>
        <fullName evidence="2">Uncharacterized protein</fullName>
    </submittedName>
</protein>
<gene>
    <name evidence="2" type="ORF">S03H2_30396</name>
</gene>
<proteinExistence type="predicted"/>
<organism evidence="2">
    <name type="scientific">marine sediment metagenome</name>
    <dbReference type="NCBI Taxonomy" id="412755"/>
    <lineage>
        <taxon>unclassified sequences</taxon>
        <taxon>metagenomes</taxon>
        <taxon>ecological metagenomes</taxon>
    </lineage>
</organism>
<feature type="region of interest" description="Disordered" evidence="1">
    <location>
        <begin position="32"/>
        <end position="60"/>
    </location>
</feature>